<dbReference type="AlphaFoldDB" id="A0A9N9XHV4"/>
<dbReference type="InterPro" id="IPR052632">
    <property type="entry name" value="MICOS_subunit_Mic19"/>
</dbReference>
<dbReference type="PANTHER" id="PTHR21588:SF18">
    <property type="entry name" value="MICOS COMPLEX SUBUNIT MIC19"/>
    <property type="match status" value="1"/>
</dbReference>
<name>A0A9N9XHV4_PHYSR</name>
<dbReference type="InterPro" id="IPR009069">
    <property type="entry name" value="Cys_alpha_HP_mot_SF"/>
</dbReference>
<sequence>MGASTSSTRKLTVENEDPTGVIQLSEEVVNRIKGSKVKSPEVLQGKAEEGGQFPVYWNPASLTSQQIQEITSAELEKNDQYWQQRIKNIEEKHKKLNLVLEEEYKKAVKEFSVKKIDRKLPPCKDTERAVKECYLENPQEPMKCAKVVQAFQECVDSRRNALLASRG</sequence>
<organism evidence="1 2">
    <name type="scientific">Phyllotreta striolata</name>
    <name type="common">Striped flea beetle</name>
    <name type="synonym">Crioceris striolata</name>
    <dbReference type="NCBI Taxonomy" id="444603"/>
    <lineage>
        <taxon>Eukaryota</taxon>
        <taxon>Metazoa</taxon>
        <taxon>Ecdysozoa</taxon>
        <taxon>Arthropoda</taxon>
        <taxon>Hexapoda</taxon>
        <taxon>Insecta</taxon>
        <taxon>Pterygota</taxon>
        <taxon>Neoptera</taxon>
        <taxon>Endopterygota</taxon>
        <taxon>Coleoptera</taxon>
        <taxon>Polyphaga</taxon>
        <taxon>Cucujiformia</taxon>
        <taxon>Chrysomeloidea</taxon>
        <taxon>Chrysomelidae</taxon>
        <taxon>Galerucinae</taxon>
        <taxon>Alticini</taxon>
        <taxon>Phyllotreta</taxon>
    </lineage>
</organism>
<dbReference type="SUPFAM" id="SSF47072">
    <property type="entry name" value="Cysteine alpha-hairpin motif"/>
    <property type="match status" value="1"/>
</dbReference>
<gene>
    <name evidence="1" type="ORF">PHYEVI_LOCUS946</name>
</gene>
<evidence type="ECO:0000313" key="2">
    <source>
        <dbReference type="Proteomes" id="UP001153712"/>
    </source>
</evidence>
<protein>
    <submittedName>
        <fullName evidence="1">Uncharacterized protein</fullName>
    </submittedName>
</protein>
<evidence type="ECO:0000313" key="1">
    <source>
        <dbReference type="EMBL" id="CAG9854484.1"/>
    </source>
</evidence>
<accession>A0A9N9XHV4</accession>
<proteinExistence type="predicted"/>
<dbReference type="PANTHER" id="PTHR21588">
    <property type="entry name" value="COILED-COIL-HELIX-COILED-COIL-HELIX DOMAIN CONTAINING 6"/>
    <property type="match status" value="1"/>
</dbReference>
<dbReference type="GO" id="GO:0061617">
    <property type="term" value="C:MICOS complex"/>
    <property type="evidence" value="ECO:0007669"/>
    <property type="project" value="TreeGrafter"/>
</dbReference>
<dbReference type="PROSITE" id="PS51808">
    <property type="entry name" value="CHCH"/>
    <property type="match status" value="1"/>
</dbReference>
<dbReference type="OrthoDB" id="70030at2759"/>
<dbReference type="GO" id="GO:0007007">
    <property type="term" value="P:inner mitochondrial membrane organization"/>
    <property type="evidence" value="ECO:0007669"/>
    <property type="project" value="TreeGrafter"/>
</dbReference>
<dbReference type="EMBL" id="OU900094">
    <property type="protein sequence ID" value="CAG9854484.1"/>
    <property type="molecule type" value="Genomic_DNA"/>
</dbReference>
<keyword evidence="2" id="KW-1185">Reference proteome</keyword>
<dbReference type="Proteomes" id="UP001153712">
    <property type="component" value="Chromosome 1"/>
</dbReference>
<reference evidence="1" key="1">
    <citation type="submission" date="2022-01" db="EMBL/GenBank/DDBJ databases">
        <authorList>
            <person name="King R."/>
        </authorList>
    </citation>
    <scope>NUCLEOTIDE SEQUENCE</scope>
</reference>